<dbReference type="InterPro" id="IPR050465">
    <property type="entry name" value="UPF0194_transport"/>
</dbReference>
<dbReference type="GO" id="GO:0030313">
    <property type="term" value="C:cell envelope"/>
    <property type="evidence" value="ECO:0007669"/>
    <property type="project" value="UniProtKB-SubCell"/>
</dbReference>
<evidence type="ECO:0000256" key="2">
    <source>
        <dbReference type="ARBA" id="ARBA00023054"/>
    </source>
</evidence>
<dbReference type="Gene3D" id="2.40.420.20">
    <property type="match status" value="1"/>
</dbReference>
<protein>
    <submittedName>
        <fullName evidence="6">HlyD family efflux transporter periplasmic adaptor subunit</fullName>
    </submittedName>
</protein>
<dbReference type="SUPFAM" id="SSF51230">
    <property type="entry name" value="Single hybrid motif"/>
    <property type="match status" value="1"/>
</dbReference>
<evidence type="ECO:0000256" key="1">
    <source>
        <dbReference type="ARBA" id="ARBA00004196"/>
    </source>
</evidence>
<dbReference type="Pfam" id="PF25984">
    <property type="entry name" value="BSH_YknX"/>
    <property type="match status" value="1"/>
</dbReference>
<organism evidence="6 7">
    <name type="scientific">Leptospira semungkisensis</name>
    <dbReference type="NCBI Taxonomy" id="2484985"/>
    <lineage>
        <taxon>Bacteria</taxon>
        <taxon>Pseudomonadati</taxon>
        <taxon>Spirochaetota</taxon>
        <taxon>Spirochaetia</taxon>
        <taxon>Leptospirales</taxon>
        <taxon>Leptospiraceae</taxon>
        <taxon>Leptospira</taxon>
    </lineage>
</organism>
<reference evidence="6" key="1">
    <citation type="journal article" date="2019" name="PLoS Negl. Trop. Dis.">
        <title>Revisiting the worldwide diversity of Leptospira species in the environment.</title>
        <authorList>
            <person name="Vincent A.T."/>
            <person name="Schiettekatte O."/>
            <person name="Bourhy P."/>
            <person name="Veyrier F.J."/>
            <person name="Picardeau M."/>
        </authorList>
    </citation>
    <scope>NUCLEOTIDE SEQUENCE [LARGE SCALE GENOMIC DNA]</scope>
    <source>
        <strain evidence="6">SSS9</strain>
    </source>
</reference>
<comment type="caution">
    <text evidence="6">The sequence shown here is derived from an EMBL/GenBank/DDBJ whole genome shotgun (WGS) entry which is preliminary data.</text>
</comment>
<gene>
    <name evidence="6" type="ORF">EHO59_00900</name>
</gene>
<dbReference type="Pfam" id="PF25954">
    <property type="entry name" value="Beta-barrel_RND_2"/>
    <property type="match status" value="1"/>
</dbReference>
<dbReference type="OrthoDB" id="344621at2"/>
<dbReference type="RefSeq" id="WP_135583853.1">
    <property type="nucleotide sequence ID" value="NZ_RQEP01000005.1"/>
</dbReference>
<name>A0A4R9G5A2_9LEPT</name>
<dbReference type="InterPro" id="IPR058792">
    <property type="entry name" value="Beta-barrel_RND_2"/>
</dbReference>
<dbReference type="Gene3D" id="2.40.30.170">
    <property type="match status" value="1"/>
</dbReference>
<proteinExistence type="predicted"/>
<evidence type="ECO:0000313" key="6">
    <source>
        <dbReference type="EMBL" id="TGK06726.1"/>
    </source>
</evidence>
<feature type="transmembrane region" description="Helical" evidence="3">
    <location>
        <begin position="20"/>
        <end position="37"/>
    </location>
</feature>
<keyword evidence="3" id="KW-0812">Transmembrane</keyword>
<feature type="domain" description="CusB-like beta-barrel" evidence="4">
    <location>
        <begin position="143"/>
        <end position="212"/>
    </location>
</feature>
<feature type="domain" description="YknX-like barrel-sandwich hybrid" evidence="5">
    <location>
        <begin position="80"/>
        <end position="134"/>
    </location>
</feature>
<evidence type="ECO:0000259" key="4">
    <source>
        <dbReference type="Pfam" id="PF25954"/>
    </source>
</evidence>
<dbReference type="PANTHER" id="PTHR32347:SF23">
    <property type="entry name" value="BLL5650 PROTEIN"/>
    <property type="match status" value="1"/>
</dbReference>
<dbReference type="InterPro" id="IPR058639">
    <property type="entry name" value="BSH_YknX-like"/>
</dbReference>
<evidence type="ECO:0000259" key="5">
    <source>
        <dbReference type="Pfam" id="PF25984"/>
    </source>
</evidence>
<dbReference type="EMBL" id="RQEP01000005">
    <property type="protein sequence ID" value="TGK06726.1"/>
    <property type="molecule type" value="Genomic_DNA"/>
</dbReference>
<dbReference type="Proteomes" id="UP000297453">
    <property type="component" value="Unassembled WGS sequence"/>
</dbReference>
<dbReference type="PANTHER" id="PTHR32347">
    <property type="entry name" value="EFFLUX SYSTEM COMPONENT YKNX-RELATED"/>
    <property type="match status" value="1"/>
</dbReference>
<dbReference type="InterPro" id="IPR011053">
    <property type="entry name" value="Single_hybrid_motif"/>
</dbReference>
<keyword evidence="2" id="KW-0175">Coiled coil</keyword>
<evidence type="ECO:0000313" key="7">
    <source>
        <dbReference type="Proteomes" id="UP000297453"/>
    </source>
</evidence>
<dbReference type="Gene3D" id="2.40.50.100">
    <property type="match status" value="1"/>
</dbReference>
<evidence type="ECO:0000256" key="3">
    <source>
        <dbReference type="SAM" id="Phobius"/>
    </source>
</evidence>
<keyword evidence="3" id="KW-1133">Transmembrane helix</keyword>
<keyword evidence="7" id="KW-1185">Reference proteome</keyword>
<sequence length="272" mass="30057">MNFPERLTKWIQWIKSKPKFLVPILVPVLLLSVVLLWKSNSSNKDVSEIIQGSIIESVYGLATVTSSDVYHLRVAVPSAIRKIYVEEGDQVKEGTPLVEFDSFGTMRSPLDGVVTKVAYETKETVVPQTPVVTVMDLRKRYLIVSLEEKGAVKVQKGQKVRVRFEALGDKNFSGEVKSVYPADGQFQVHITPENIPPQILPGMTADVAIETSSKENVVLVPIKGIRSGKIKILENGKIQTKEIQTGIANSEYAELLSGEVRIGDKVLLQGDN</sequence>
<dbReference type="AlphaFoldDB" id="A0A4R9G5A2"/>
<comment type="subcellular location">
    <subcellularLocation>
        <location evidence="1">Cell envelope</location>
    </subcellularLocation>
</comment>
<accession>A0A4R9G5A2</accession>
<keyword evidence="3" id="KW-0472">Membrane</keyword>